<evidence type="ECO:0000313" key="2">
    <source>
        <dbReference type="Proteomes" id="UP000202478"/>
    </source>
</evidence>
<dbReference type="Proteomes" id="UP000202478">
    <property type="component" value="Segment"/>
</dbReference>
<dbReference type="GeneID" id="80645212"/>
<organism evidence="1 2">
    <name type="scientific">Klebsiella phage K64-1</name>
    <name type="common">Bacteriophage K64-1</name>
    <dbReference type="NCBI Taxonomy" id="1439894"/>
    <lineage>
        <taxon>Viruses</taxon>
        <taxon>Duplodnaviria</taxon>
        <taxon>Heunggongvirae</taxon>
        <taxon>Uroviricota</taxon>
        <taxon>Caudoviricetes</taxon>
        <taxon>Alcyoneusvirus</taxon>
        <taxon>Alcyoneusvirus K641</taxon>
    </lineage>
</organism>
<sequence length="426" mass="48557">MMKGVLCSDIYKILAAPQYEYNITMFDDEGTGTINPIQAKWFYIRPVNFMIQVPDDDERSEVLLWKSADIKDEQTLQVLKRLKNIANTYGYGFTIYDFGTGNLPKKFSHIAMRNVEENKDKEITESLDGSSMRSYYKLPRAKMVIIHKSKVQEGVRGSRTRNIKEIFVECNGERKRMSTNNIHAAQAMTRHLHEGGQYSDKFGTYIESVANDLELLKELYSELQIAEKQHYAGKTLNYINTLKSNLQQAGLPKGYQQQIQNHKLLPKIGSSYIDAFGDKLANVSTDSDRNKCLARYILMDECNKFPEFLSVISNNIFSTDYDPKALSTAAKRVCLGCVPMQGQFELDPENNDVILFGSTISELIQDDIIKEALQSICDKPLPCPEELKFILSLAHSALGYNKSHRTVLMEPELEELKNWTEDSGDF</sequence>
<keyword evidence="2" id="KW-1185">Reference proteome</keyword>
<evidence type="ECO:0000313" key="1">
    <source>
        <dbReference type="EMBL" id="BAQ02808.1"/>
    </source>
</evidence>
<dbReference type="OrthoDB" id="5050at10239"/>
<dbReference type="KEGG" id="vg:80645212"/>
<proteinExistence type="predicted"/>
<protein>
    <submittedName>
        <fullName evidence="1">Uncharacterized protein</fullName>
    </submittedName>
</protein>
<name>A0A0A8J974_BPK64</name>
<accession>A0A0A8J974</accession>
<dbReference type="RefSeq" id="YP_010843027.1">
    <property type="nucleotide sequence ID" value="NC_027399.1"/>
</dbReference>
<reference evidence="2" key="1">
    <citation type="journal article" date="2015" name="Antimicrob. Agents Chemother.">
        <title>Identification of capsular types in carbapenem-resistant Klebsiella pneumoniae strains by wzc sequencing and implications in capsule depolymerase treatment.</title>
        <authorList>
            <person name="Pan Y.-J."/>
            <person name="Lin T.-L."/>
            <person name="Lin Y.-T."/>
            <person name="Su P.-A."/>
            <person name="Chen C.-T."/>
            <person name="Hsieh P.-F."/>
            <person name="Hsu C.-R."/>
            <person name="Chen C.-C."/>
            <person name="Hsieh Y.-C."/>
            <person name="Wang J.-T."/>
        </authorList>
    </citation>
    <scope>NUCLEOTIDE SEQUENCE [LARGE SCALE GENOMIC DNA]</scope>
</reference>
<dbReference type="EMBL" id="AB897757">
    <property type="protein sequence ID" value="BAQ02808.1"/>
    <property type="molecule type" value="Genomic_DNA"/>
</dbReference>
<organismHost>
    <name type="scientific">Klebsiella</name>
    <dbReference type="NCBI Taxonomy" id="570"/>
</organismHost>